<evidence type="ECO:0000313" key="2">
    <source>
        <dbReference type="Proteomes" id="UP001476798"/>
    </source>
</evidence>
<organism evidence="1 2">
    <name type="scientific">Goodea atripinnis</name>
    <dbReference type="NCBI Taxonomy" id="208336"/>
    <lineage>
        <taxon>Eukaryota</taxon>
        <taxon>Metazoa</taxon>
        <taxon>Chordata</taxon>
        <taxon>Craniata</taxon>
        <taxon>Vertebrata</taxon>
        <taxon>Euteleostomi</taxon>
        <taxon>Actinopterygii</taxon>
        <taxon>Neopterygii</taxon>
        <taxon>Teleostei</taxon>
        <taxon>Neoteleostei</taxon>
        <taxon>Acanthomorphata</taxon>
        <taxon>Ovalentaria</taxon>
        <taxon>Atherinomorphae</taxon>
        <taxon>Cyprinodontiformes</taxon>
        <taxon>Goodeidae</taxon>
        <taxon>Goodea</taxon>
    </lineage>
</organism>
<proteinExistence type="predicted"/>
<sequence length="122" mass="13492">MFFGYFSASVSCIYGHRTGLLINMNMEEVIKVKDKSKGPDEAYVINIRLSTFMCHNGSTADRFYILSLDATQAGQIRGLFEHSTVPFTFSSGFPAEDRALPSGSDPSSPIWLFPISFPQILG</sequence>
<evidence type="ECO:0000313" key="1">
    <source>
        <dbReference type="EMBL" id="MEQ2158164.1"/>
    </source>
</evidence>
<accession>A0ABV0MGD4</accession>
<comment type="caution">
    <text evidence="1">The sequence shown here is derived from an EMBL/GenBank/DDBJ whole genome shotgun (WGS) entry which is preliminary data.</text>
</comment>
<protein>
    <submittedName>
        <fullName evidence="1">Uncharacterized protein</fullName>
    </submittedName>
</protein>
<name>A0ABV0MGD4_9TELE</name>
<keyword evidence="2" id="KW-1185">Reference proteome</keyword>
<reference evidence="1 2" key="1">
    <citation type="submission" date="2021-06" db="EMBL/GenBank/DDBJ databases">
        <authorList>
            <person name="Palmer J.M."/>
        </authorList>
    </citation>
    <scope>NUCLEOTIDE SEQUENCE [LARGE SCALE GENOMIC DNA]</scope>
    <source>
        <strain evidence="1 2">GA_2019</strain>
        <tissue evidence="1">Muscle</tissue>
    </source>
</reference>
<gene>
    <name evidence="1" type="ORF">GOODEAATRI_009401</name>
</gene>
<dbReference type="Proteomes" id="UP001476798">
    <property type="component" value="Unassembled WGS sequence"/>
</dbReference>
<dbReference type="EMBL" id="JAHRIO010000524">
    <property type="protein sequence ID" value="MEQ2158164.1"/>
    <property type="molecule type" value="Genomic_DNA"/>
</dbReference>